<keyword evidence="1" id="KW-0328">Glycosyltransferase</keyword>
<dbReference type="InterPro" id="IPR000836">
    <property type="entry name" value="PRTase_dom"/>
</dbReference>
<keyword evidence="2" id="KW-1185">Reference proteome</keyword>
<keyword evidence="1" id="KW-0808">Transferase</keyword>
<gene>
    <name evidence="1" type="ORF">H8730_07985</name>
</gene>
<dbReference type="Gene3D" id="3.40.50.2020">
    <property type="match status" value="1"/>
</dbReference>
<dbReference type="RefSeq" id="WP_249289651.1">
    <property type="nucleotide sequence ID" value="NZ_JACRSQ010000009.1"/>
</dbReference>
<organism evidence="1 2">
    <name type="scientific">Bianquea renquensis</name>
    <dbReference type="NCBI Taxonomy" id="2763661"/>
    <lineage>
        <taxon>Bacteria</taxon>
        <taxon>Bacillati</taxon>
        <taxon>Bacillota</taxon>
        <taxon>Clostridia</taxon>
        <taxon>Eubacteriales</taxon>
        <taxon>Bianqueaceae</taxon>
        <taxon>Bianquea</taxon>
    </lineage>
</organism>
<protein>
    <submittedName>
        <fullName evidence="1">Orotate phosphoribosyltransferase</fullName>
    </submittedName>
</protein>
<dbReference type="CDD" id="cd06223">
    <property type="entry name" value="PRTases_typeI"/>
    <property type="match status" value="1"/>
</dbReference>
<dbReference type="Proteomes" id="UP000657006">
    <property type="component" value="Unassembled WGS sequence"/>
</dbReference>
<reference evidence="1" key="1">
    <citation type="submission" date="2020-08" db="EMBL/GenBank/DDBJ databases">
        <title>Genome public.</title>
        <authorList>
            <person name="Liu C."/>
            <person name="Sun Q."/>
        </authorList>
    </citation>
    <scope>NUCLEOTIDE SEQUENCE</scope>
    <source>
        <strain evidence="1">NSJ-32</strain>
    </source>
</reference>
<evidence type="ECO:0000313" key="2">
    <source>
        <dbReference type="Proteomes" id="UP000657006"/>
    </source>
</evidence>
<evidence type="ECO:0000313" key="1">
    <source>
        <dbReference type="EMBL" id="MBC8543482.1"/>
    </source>
</evidence>
<dbReference type="SUPFAM" id="SSF53271">
    <property type="entry name" value="PRTase-like"/>
    <property type="match status" value="1"/>
</dbReference>
<dbReference type="AlphaFoldDB" id="A0A926HX77"/>
<accession>A0A926HX77</accession>
<dbReference type="InterPro" id="IPR029057">
    <property type="entry name" value="PRTase-like"/>
</dbReference>
<proteinExistence type="predicted"/>
<dbReference type="EMBL" id="JACRSQ010000009">
    <property type="protein sequence ID" value="MBC8543482.1"/>
    <property type="molecule type" value="Genomic_DNA"/>
</dbReference>
<dbReference type="GO" id="GO:0016757">
    <property type="term" value="F:glycosyltransferase activity"/>
    <property type="evidence" value="ECO:0007669"/>
    <property type="project" value="UniProtKB-KW"/>
</dbReference>
<name>A0A926HX77_9FIRM</name>
<comment type="caution">
    <text evidence="1">The sequence shown here is derived from an EMBL/GenBank/DDBJ whole genome shotgun (WGS) entry which is preliminary data.</text>
</comment>
<sequence>MESRSIKIASKQNSRITIRIIPGHFATNHSHINYYIDMTSLKHRVGMASSAARELSNEYTNTTMIETIVCMDGCEVIGGFLADELRRNGIQSLNEGREINVITPEYNGTGQMIFRDNIQPMVWGKKVLLLLASATTGKTINRALECIRYYNGEVVGIAALFSAIQERNGIPINMLFTPDDLPDYSTFPAEQCPQCKKNQKIDAIVNSFGYSKI</sequence>